<proteinExistence type="predicted"/>
<name>A0A0C2MHQ6_THEKT</name>
<accession>A0A0C2MHQ6</accession>
<protein>
    <submittedName>
        <fullName evidence="1">Uncharacterized protein</fullName>
    </submittedName>
</protein>
<gene>
    <name evidence="1" type="ORF">RF11_11326</name>
</gene>
<keyword evidence="2" id="KW-1185">Reference proteome</keyword>
<sequence>MDLRDHEIVSSTDIFLSEPDGKCDESMEMLLHILEHRIFNNDLISKYFVTEVDKKAVFLCCESVSVLKDYKIICYYVTKHADYVNILSAEPRQTRAKYLD</sequence>
<comment type="caution">
    <text evidence="1">The sequence shown here is derived from an EMBL/GenBank/DDBJ whole genome shotgun (WGS) entry which is preliminary data.</text>
</comment>
<organism evidence="1 2">
    <name type="scientific">Thelohanellus kitauei</name>
    <name type="common">Myxosporean</name>
    <dbReference type="NCBI Taxonomy" id="669202"/>
    <lineage>
        <taxon>Eukaryota</taxon>
        <taxon>Metazoa</taxon>
        <taxon>Cnidaria</taxon>
        <taxon>Myxozoa</taxon>
        <taxon>Myxosporea</taxon>
        <taxon>Bivalvulida</taxon>
        <taxon>Platysporina</taxon>
        <taxon>Myxobolidae</taxon>
        <taxon>Thelohanellus</taxon>
    </lineage>
</organism>
<dbReference type="OrthoDB" id="6431883at2759"/>
<evidence type="ECO:0000313" key="1">
    <source>
        <dbReference type="EMBL" id="KII66616.1"/>
    </source>
</evidence>
<reference evidence="1 2" key="1">
    <citation type="journal article" date="2014" name="Genome Biol. Evol.">
        <title>The genome of the myxosporean Thelohanellus kitauei shows adaptations to nutrient acquisition within its fish host.</title>
        <authorList>
            <person name="Yang Y."/>
            <person name="Xiong J."/>
            <person name="Zhou Z."/>
            <person name="Huo F."/>
            <person name="Miao W."/>
            <person name="Ran C."/>
            <person name="Liu Y."/>
            <person name="Zhang J."/>
            <person name="Feng J."/>
            <person name="Wang M."/>
            <person name="Wang M."/>
            <person name="Wang L."/>
            <person name="Yao B."/>
        </authorList>
    </citation>
    <scope>NUCLEOTIDE SEQUENCE [LARGE SCALE GENOMIC DNA]</scope>
    <source>
        <strain evidence="1">Wuqing</strain>
    </source>
</reference>
<evidence type="ECO:0000313" key="2">
    <source>
        <dbReference type="Proteomes" id="UP000031668"/>
    </source>
</evidence>
<dbReference type="AlphaFoldDB" id="A0A0C2MHQ6"/>
<dbReference type="EMBL" id="JWZT01003500">
    <property type="protein sequence ID" value="KII66616.1"/>
    <property type="molecule type" value="Genomic_DNA"/>
</dbReference>
<dbReference type="Proteomes" id="UP000031668">
    <property type="component" value="Unassembled WGS sequence"/>
</dbReference>